<keyword evidence="3" id="KW-1185">Reference proteome</keyword>
<accession>A0AAE4B2E7</accession>
<proteinExistence type="predicted"/>
<sequence>MTTAVLTRPAAPTAPPGGTGTLVCTAGCGYPLDPAAAAGGFTTHPACDLPDDIPQATRWQCGRLVCPANGPAKGDHDAIDRIRMHDHVHHKPTRRGRRR</sequence>
<feature type="compositionally biased region" description="Basic and acidic residues" evidence="1">
    <location>
        <begin position="73"/>
        <end position="85"/>
    </location>
</feature>
<feature type="region of interest" description="Disordered" evidence="1">
    <location>
        <begin position="72"/>
        <end position="99"/>
    </location>
</feature>
<dbReference type="EMBL" id="JAUSUZ010000001">
    <property type="protein sequence ID" value="MDQ0371582.1"/>
    <property type="molecule type" value="Genomic_DNA"/>
</dbReference>
<evidence type="ECO:0000313" key="3">
    <source>
        <dbReference type="Proteomes" id="UP001240236"/>
    </source>
</evidence>
<protein>
    <submittedName>
        <fullName evidence="2">Uncharacterized protein</fullName>
    </submittedName>
</protein>
<dbReference type="RefSeq" id="WP_307248505.1">
    <property type="nucleotide sequence ID" value="NZ_JAUSUZ010000001.1"/>
</dbReference>
<reference evidence="2 3" key="1">
    <citation type="submission" date="2023-07" db="EMBL/GenBank/DDBJ databases">
        <title>Sequencing the genomes of 1000 actinobacteria strains.</title>
        <authorList>
            <person name="Klenk H.-P."/>
        </authorList>
    </citation>
    <scope>NUCLEOTIDE SEQUENCE [LARGE SCALE GENOMIC DNA]</scope>
    <source>
        <strain evidence="2 3">DSM 44709</strain>
    </source>
</reference>
<gene>
    <name evidence="2" type="ORF">J2S42_008251</name>
</gene>
<evidence type="ECO:0000313" key="2">
    <source>
        <dbReference type="EMBL" id="MDQ0371582.1"/>
    </source>
</evidence>
<feature type="compositionally biased region" description="Basic residues" evidence="1">
    <location>
        <begin position="86"/>
        <end position="99"/>
    </location>
</feature>
<dbReference type="AlphaFoldDB" id="A0AAE4B2E7"/>
<organism evidence="2 3">
    <name type="scientific">Catenuloplanes indicus</name>
    <dbReference type="NCBI Taxonomy" id="137267"/>
    <lineage>
        <taxon>Bacteria</taxon>
        <taxon>Bacillati</taxon>
        <taxon>Actinomycetota</taxon>
        <taxon>Actinomycetes</taxon>
        <taxon>Micromonosporales</taxon>
        <taxon>Micromonosporaceae</taxon>
        <taxon>Catenuloplanes</taxon>
    </lineage>
</organism>
<name>A0AAE4B2E7_9ACTN</name>
<dbReference type="Proteomes" id="UP001240236">
    <property type="component" value="Unassembled WGS sequence"/>
</dbReference>
<comment type="caution">
    <text evidence="2">The sequence shown here is derived from an EMBL/GenBank/DDBJ whole genome shotgun (WGS) entry which is preliminary data.</text>
</comment>
<evidence type="ECO:0000256" key="1">
    <source>
        <dbReference type="SAM" id="MobiDB-lite"/>
    </source>
</evidence>